<dbReference type="InterPro" id="IPR050109">
    <property type="entry name" value="HTH-type_TetR-like_transc_reg"/>
</dbReference>
<dbReference type="Gene3D" id="1.10.357.10">
    <property type="entry name" value="Tetracycline Repressor, domain 2"/>
    <property type="match status" value="1"/>
</dbReference>
<dbReference type="Proteomes" id="UP001651050">
    <property type="component" value="Unassembled WGS sequence"/>
</dbReference>
<dbReference type="PROSITE" id="PS50977">
    <property type="entry name" value="HTH_TETR_2"/>
    <property type="match status" value="1"/>
</dbReference>
<evidence type="ECO:0000313" key="6">
    <source>
        <dbReference type="Proteomes" id="UP001651050"/>
    </source>
</evidence>
<dbReference type="Pfam" id="PF17933">
    <property type="entry name" value="TetR_C_25"/>
    <property type="match status" value="1"/>
</dbReference>
<dbReference type="SUPFAM" id="SSF48498">
    <property type="entry name" value="Tetracyclin repressor-like, C-terminal domain"/>
    <property type="match status" value="1"/>
</dbReference>
<evidence type="ECO:0000256" key="2">
    <source>
        <dbReference type="PROSITE-ProRule" id="PRU00335"/>
    </source>
</evidence>
<evidence type="ECO:0000313" key="5">
    <source>
        <dbReference type="EMBL" id="MCK9794469.1"/>
    </source>
</evidence>
<organism evidence="5 6">
    <name type="scientific">Isoptericola peretonis</name>
    <dbReference type="NCBI Taxonomy" id="2918523"/>
    <lineage>
        <taxon>Bacteria</taxon>
        <taxon>Bacillati</taxon>
        <taxon>Actinomycetota</taxon>
        <taxon>Actinomycetes</taxon>
        <taxon>Micrococcales</taxon>
        <taxon>Promicromonosporaceae</taxon>
        <taxon>Isoptericola</taxon>
    </lineage>
</organism>
<keyword evidence="6" id="KW-1185">Reference proteome</keyword>
<feature type="region of interest" description="Disordered" evidence="3">
    <location>
        <begin position="226"/>
        <end position="246"/>
    </location>
</feature>
<feature type="region of interest" description="Disordered" evidence="3">
    <location>
        <begin position="1"/>
        <end position="26"/>
    </location>
</feature>
<dbReference type="EMBL" id="JALQCY010000003">
    <property type="protein sequence ID" value="MCK9794469.1"/>
    <property type="molecule type" value="Genomic_DNA"/>
</dbReference>
<gene>
    <name evidence="5" type="ORF">M1843_12000</name>
</gene>
<comment type="caution">
    <text evidence="5">The sequence shown here is derived from an EMBL/GenBank/DDBJ whole genome shotgun (WGS) entry which is preliminary data.</text>
</comment>
<evidence type="ECO:0000259" key="4">
    <source>
        <dbReference type="PROSITE" id="PS50977"/>
    </source>
</evidence>
<feature type="compositionally biased region" description="Low complexity" evidence="3">
    <location>
        <begin position="229"/>
        <end position="238"/>
    </location>
</feature>
<dbReference type="InterPro" id="IPR001647">
    <property type="entry name" value="HTH_TetR"/>
</dbReference>
<accession>A0ABT0J4X3</accession>
<evidence type="ECO:0000256" key="3">
    <source>
        <dbReference type="SAM" id="MobiDB-lite"/>
    </source>
</evidence>
<dbReference type="Pfam" id="PF00440">
    <property type="entry name" value="TetR_N"/>
    <property type="match status" value="1"/>
</dbReference>
<dbReference type="RefSeq" id="WP_416344308.1">
    <property type="nucleotide sequence ID" value="NZ_JALQCY010000003.1"/>
</dbReference>
<reference evidence="5 6" key="1">
    <citation type="submission" date="2022-02" db="EMBL/GenBank/DDBJ databases">
        <title>The car tank lid bacteriome: a reservoir of bacteria with potential in bioremediation of fuel.</title>
        <authorList>
            <person name="Vidal-Verdu A."/>
            <person name="Gomez-Martinez D."/>
            <person name="Latorre-Perez A."/>
            <person name="Pereto J."/>
            <person name="Porcar M."/>
        </authorList>
    </citation>
    <scope>NUCLEOTIDE SEQUENCE [LARGE SCALE GENOMIC DNA]</scope>
    <source>
        <strain evidence="5 6">4D.3</strain>
    </source>
</reference>
<proteinExistence type="predicted"/>
<name>A0ABT0J4X3_9MICO</name>
<protein>
    <submittedName>
        <fullName evidence="5">TetR family transcriptional regulator</fullName>
    </submittedName>
</protein>
<keyword evidence="1 2" id="KW-0238">DNA-binding</keyword>
<dbReference type="PRINTS" id="PR00455">
    <property type="entry name" value="HTHTETR"/>
</dbReference>
<dbReference type="InterPro" id="IPR036271">
    <property type="entry name" value="Tet_transcr_reg_TetR-rel_C_sf"/>
</dbReference>
<dbReference type="InterPro" id="IPR009057">
    <property type="entry name" value="Homeodomain-like_sf"/>
</dbReference>
<dbReference type="SUPFAM" id="SSF46689">
    <property type="entry name" value="Homeodomain-like"/>
    <property type="match status" value="1"/>
</dbReference>
<sequence length="246" mass="26678">MRSVDAAAEDTARPSGPVVPTPDGSTRGRILDAAMLRFARSGFGASVRSIAADAGVSAALVIHHFGSKDKLHEATDEYVLTWIREVKRQSIGLAAGGNLLQVLAAADQYAPLVGYVLRSLQAGGAVGREFTEHMIADAQEYTSEAVREGVLRPSRDEAARVRYLVYSSLGAMLLSVTLDPPRDPEDVSAAMRRFMDELYLPMLELFTEGFLTTRRMLDDYLLYVPDPPAGAQDPADGTPTHDEEEP</sequence>
<evidence type="ECO:0000256" key="1">
    <source>
        <dbReference type="ARBA" id="ARBA00023125"/>
    </source>
</evidence>
<feature type="domain" description="HTH tetR-type" evidence="4">
    <location>
        <begin position="24"/>
        <end position="83"/>
    </location>
</feature>
<dbReference type="PANTHER" id="PTHR30055:SF146">
    <property type="entry name" value="HTH-TYPE TRANSCRIPTIONAL DUAL REGULATOR CECR"/>
    <property type="match status" value="1"/>
</dbReference>
<dbReference type="PANTHER" id="PTHR30055">
    <property type="entry name" value="HTH-TYPE TRANSCRIPTIONAL REGULATOR RUTR"/>
    <property type="match status" value="1"/>
</dbReference>
<feature type="DNA-binding region" description="H-T-H motif" evidence="2">
    <location>
        <begin position="46"/>
        <end position="65"/>
    </location>
</feature>
<dbReference type="InterPro" id="IPR041484">
    <property type="entry name" value="TetR_C_25"/>
</dbReference>